<evidence type="ECO:0000256" key="6">
    <source>
        <dbReference type="SAM" id="Phobius"/>
    </source>
</evidence>
<evidence type="ECO:0000313" key="8">
    <source>
        <dbReference type="Proteomes" id="UP001201812"/>
    </source>
</evidence>
<evidence type="ECO:0000256" key="1">
    <source>
        <dbReference type="ARBA" id="ARBA00004141"/>
    </source>
</evidence>
<dbReference type="InterPro" id="IPR050920">
    <property type="entry name" value="Nematode_rcpt-like_delta"/>
</dbReference>
<sequence>MMLFTVYSTLVSLAGIALNILFLIVTKMKRVEGFQEVLVFMQNISVGYILVAFVILLVAPRSVTMGTSNIRIPQGLLSQMEPSFLTALVSFGAGCYLYTVTNFCVMFLYRYNVTCKTNSLSTIFGRRNIGIFLLASALFALIEAVLLYYSAVNPDYLMERMNRSEEVMKRIQMDYLESRGFLFPFHGVNGSSNGNKTGNDQGEIAVMGGQVQHITGMGAMTTLGNNTSPLRSMVVFGTDYSRNPMLFLSISIFALTNVICSILIIVVSLIVACKLRGKQDAMSEKSKDEHKKLTNVLMVNAYLPIALIAIPAINYFVCAFQRESLPFQEFLGILVMAPIPVLFPIINVFCVPELRQTALRIIFCTIWVHRRKQKAQELKDKMNRNGGLEELNEAQIEAIKDIKPEK</sequence>
<dbReference type="AlphaFoldDB" id="A0AAD4NA84"/>
<dbReference type="Pfam" id="PF10326">
    <property type="entry name" value="7TM_GPCR_Str"/>
    <property type="match status" value="1"/>
</dbReference>
<feature type="transmembrane region" description="Helical" evidence="6">
    <location>
        <begin position="246"/>
        <end position="272"/>
    </location>
</feature>
<dbReference type="GO" id="GO:0016020">
    <property type="term" value="C:membrane"/>
    <property type="evidence" value="ECO:0007669"/>
    <property type="project" value="UniProtKB-SubCell"/>
</dbReference>
<dbReference type="Proteomes" id="UP001201812">
    <property type="component" value="Unassembled WGS sequence"/>
</dbReference>
<evidence type="ECO:0000256" key="4">
    <source>
        <dbReference type="ARBA" id="ARBA00022989"/>
    </source>
</evidence>
<dbReference type="InterPro" id="IPR019421">
    <property type="entry name" value="7TM_GPCR_serpentine_rcpt_Srd"/>
</dbReference>
<gene>
    <name evidence="7" type="ORF">DdX_03500</name>
</gene>
<keyword evidence="8" id="KW-1185">Reference proteome</keyword>
<dbReference type="SUPFAM" id="SSF81321">
    <property type="entry name" value="Family A G protein-coupled receptor-like"/>
    <property type="match status" value="1"/>
</dbReference>
<reference evidence="7" key="1">
    <citation type="submission" date="2022-01" db="EMBL/GenBank/DDBJ databases">
        <title>Genome Sequence Resource for Two Populations of Ditylenchus destructor, the Migratory Endoparasitic Phytonematode.</title>
        <authorList>
            <person name="Zhang H."/>
            <person name="Lin R."/>
            <person name="Xie B."/>
        </authorList>
    </citation>
    <scope>NUCLEOTIDE SEQUENCE</scope>
    <source>
        <strain evidence="7">BazhouSP</strain>
    </source>
</reference>
<feature type="transmembrane region" description="Helical" evidence="6">
    <location>
        <begin position="329"/>
        <end position="351"/>
    </location>
</feature>
<organism evidence="7 8">
    <name type="scientific">Ditylenchus destructor</name>
    <dbReference type="NCBI Taxonomy" id="166010"/>
    <lineage>
        <taxon>Eukaryota</taxon>
        <taxon>Metazoa</taxon>
        <taxon>Ecdysozoa</taxon>
        <taxon>Nematoda</taxon>
        <taxon>Chromadorea</taxon>
        <taxon>Rhabditida</taxon>
        <taxon>Tylenchina</taxon>
        <taxon>Tylenchomorpha</taxon>
        <taxon>Sphaerularioidea</taxon>
        <taxon>Anguinidae</taxon>
        <taxon>Anguininae</taxon>
        <taxon>Ditylenchus</taxon>
    </lineage>
</organism>
<dbReference type="Pfam" id="PF10317">
    <property type="entry name" value="7TM_GPCR_Srd"/>
    <property type="match status" value="1"/>
</dbReference>
<evidence type="ECO:0000313" key="7">
    <source>
        <dbReference type="EMBL" id="KAI1723345.1"/>
    </source>
</evidence>
<feature type="transmembrane region" description="Helical" evidence="6">
    <location>
        <begin position="129"/>
        <end position="151"/>
    </location>
</feature>
<evidence type="ECO:0000256" key="2">
    <source>
        <dbReference type="ARBA" id="ARBA00009166"/>
    </source>
</evidence>
<comment type="similarity">
    <text evidence="2">Belongs to the nematode receptor-like protein srd family.</text>
</comment>
<comment type="subcellular location">
    <subcellularLocation>
        <location evidence="1">Membrane</location>
        <topology evidence="1">Multi-pass membrane protein</topology>
    </subcellularLocation>
</comment>
<feature type="transmembrane region" description="Helical" evidence="6">
    <location>
        <begin position="293"/>
        <end position="317"/>
    </location>
</feature>
<keyword evidence="3 6" id="KW-0812">Transmembrane</keyword>
<keyword evidence="5 6" id="KW-0472">Membrane</keyword>
<feature type="transmembrane region" description="Helical" evidence="6">
    <location>
        <begin position="84"/>
        <end position="109"/>
    </location>
</feature>
<comment type="caution">
    <text evidence="7">The sequence shown here is derived from an EMBL/GenBank/DDBJ whole genome shotgun (WGS) entry which is preliminary data.</text>
</comment>
<dbReference type="PANTHER" id="PTHR22945:SF92">
    <property type="entry name" value="G PROTEIN-COUPLED RECEPTOR"/>
    <property type="match status" value="1"/>
</dbReference>
<dbReference type="EMBL" id="JAKKPZ010000003">
    <property type="protein sequence ID" value="KAI1723345.1"/>
    <property type="molecule type" value="Genomic_DNA"/>
</dbReference>
<accession>A0AAD4NA84</accession>
<feature type="transmembrane region" description="Helical" evidence="6">
    <location>
        <begin position="6"/>
        <end position="25"/>
    </location>
</feature>
<protein>
    <submittedName>
        <fullName evidence="7">Serpentine type 7TM GPCR chemoreceptor srd domain-containing protein</fullName>
    </submittedName>
</protein>
<evidence type="ECO:0000256" key="3">
    <source>
        <dbReference type="ARBA" id="ARBA00022692"/>
    </source>
</evidence>
<feature type="transmembrane region" description="Helical" evidence="6">
    <location>
        <begin position="37"/>
        <end position="59"/>
    </location>
</feature>
<dbReference type="InterPro" id="IPR019428">
    <property type="entry name" value="7TM_GPCR_serpentine_rcpt_Str"/>
</dbReference>
<name>A0AAD4NA84_9BILA</name>
<dbReference type="Gene3D" id="1.20.1070.10">
    <property type="entry name" value="Rhodopsin 7-helix transmembrane proteins"/>
    <property type="match status" value="1"/>
</dbReference>
<proteinExistence type="inferred from homology"/>
<evidence type="ECO:0000256" key="5">
    <source>
        <dbReference type="ARBA" id="ARBA00023136"/>
    </source>
</evidence>
<dbReference type="PANTHER" id="PTHR22945">
    <property type="entry name" value="SERPENTINE RECEPTOR, CLASS D DELTA"/>
    <property type="match status" value="1"/>
</dbReference>
<keyword evidence="4 6" id="KW-1133">Transmembrane helix</keyword>